<comment type="caution">
    <text evidence="1">The sequence shown here is derived from an EMBL/GenBank/DDBJ whole genome shotgun (WGS) entry which is preliminary data.</text>
</comment>
<evidence type="ECO:0000313" key="2">
    <source>
        <dbReference type="Proteomes" id="UP000789525"/>
    </source>
</evidence>
<name>A0ACA9QGD1_9GLOM</name>
<proteinExistence type="predicted"/>
<feature type="non-terminal residue" evidence="1">
    <location>
        <position position="1"/>
    </location>
</feature>
<dbReference type="EMBL" id="CAJVPT010053162">
    <property type="protein sequence ID" value="CAG8750980.1"/>
    <property type="molecule type" value="Genomic_DNA"/>
</dbReference>
<gene>
    <name evidence="1" type="ORF">ACOLOM_LOCUS12697</name>
</gene>
<sequence length="147" mass="16825">IWVDHVSKKIIPAFYAYLQAQEPDKQEEGKKRLLGGLEKYVRAMAPSSSGPYFFGKQFTVADIVLIPWVLRFSSVMKKYRNFELPTSGGEGDVWTRFKEWEDAVINRDSVKNTSSEEARYFDVYKRYADNTTQSEVAIATRAGKALP</sequence>
<protein>
    <submittedName>
        <fullName evidence="1">1864_t:CDS:1</fullName>
    </submittedName>
</protein>
<keyword evidence="2" id="KW-1185">Reference proteome</keyword>
<evidence type="ECO:0000313" key="1">
    <source>
        <dbReference type="EMBL" id="CAG8750980.1"/>
    </source>
</evidence>
<organism evidence="1 2">
    <name type="scientific">Acaulospora colombiana</name>
    <dbReference type="NCBI Taxonomy" id="27376"/>
    <lineage>
        <taxon>Eukaryota</taxon>
        <taxon>Fungi</taxon>
        <taxon>Fungi incertae sedis</taxon>
        <taxon>Mucoromycota</taxon>
        <taxon>Glomeromycotina</taxon>
        <taxon>Glomeromycetes</taxon>
        <taxon>Diversisporales</taxon>
        <taxon>Acaulosporaceae</taxon>
        <taxon>Acaulospora</taxon>
    </lineage>
</organism>
<dbReference type="Proteomes" id="UP000789525">
    <property type="component" value="Unassembled WGS sequence"/>
</dbReference>
<accession>A0ACA9QGD1</accession>
<reference evidence="1" key="1">
    <citation type="submission" date="2021-06" db="EMBL/GenBank/DDBJ databases">
        <authorList>
            <person name="Kallberg Y."/>
            <person name="Tangrot J."/>
            <person name="Rosling A."/>
        </authorList>
    </citation>
    <scope>NUCLEOTIDE SEQUENCE</scope>
    <source>
        <strain evidence="1">CL356</strain>
    </source>
</reference>